<dbReference type="AlphaFoldDB" id="A0A667X968"/>
<evidence type="ECO:0000313" key="1">
    <source>
        <dbReference type="Ensembl" id="ENSMMDP00005011797.1"/>
    </source>
</evidence>
<protein>
    <submittedName>
        <fullName evidence="1">Uncharacterized protein</fullName>
    </submittedName>
</protein>
<reference evidence="1" key="2">
    <citation type="submission" date="2025-08" db="UniProtKB">
        <authorList>
            <consortium name="Ensembl"/>
        </authorList>
    </citation>
    <scope>IDENTIFICATION</scope>
</reference>
<dbReference type="Proteomes" id="UP000472263">
    <property type="component" value="Chromosome 10"/>
</dbReference>
<organism evidence="1 2">
    <name type="scientific">Myripristis murdjan</name>
    <name type="common">pinecone soldierfish</name>
    <dbReference type="NCBI Taxonomy" id="586833"/>
    <lineage>
        <taxon>Eukaryota</taxon>
        <taxon>Metazoa</taxon>
        <taxon>Chordata</taxon>
        <taxon>Craniata</taxon>
        <taxon>Vertebrata</taxon>
        <taxon>Euteleostomi</taxon>
        <taxon>Actinopterygii</taxon>
        <taxon>Neopterygii</taxon>
        <taxon>Teleostei</taxon>
        <taxon>Neoteleostei</taxon>
        <taxon>Acanthomorphata</taxon>
        <taxon>Holocentriformes</taxon>
        <taxon>Holocentridae</taxon>
        <taxon>Myripristis</taxon>
    </lineage>
</organism>
<proteinExistence type="predicted"/>
<accession>A0A667X968</accession>
<dbReference type="InParanoid" id="A0A667X968"/>
<name>A0A667X968_9TELE</name>
<reference evidence="1" key="1">
    <citation type="submission" date="2019-06" db="EMBL/GenBank/DDBJ databases">
        <authorList>
            <consortium name="Wellcome Sanger Institute Data Sharing"/>
        </authorList>
    </citation>
    <scope>NUCLEOTIDE SEQUENCE [LARGE SCALE GENOMIC DNA]</scope>
</reference>
<reference evidence="1" key="3">
    <citation type="submission" date="2025-09" db="UniProtKB">
        <authorList>
            <consortium name="Ensembl"/>
        </authorList>
    </citation>
    <scope>IDENTIFICATION</scope>
</reference>
<evidence type="ECO:0000313" key="2">
    <source>
        <dbReference type="Proteomes" id="UP000472263"/>
    </source>
</evidence>
<sequence length="73" mass="8304">RSTRASVITARAKVSLCVLLDFFKHHKLNHVSITLLKLIFSKYTELPFTEVLLRGSGPKIITNNILDLITRKL</sequence>
<keyword evidence="2" id="KW-1185">Reference proteome</keyword>
<dbReference type="Ensembl" id="ENSMMDT00005012150.1">
    <property type="protein sequence ID" value="ENSMMDP00005011797.1"/>
    <property type="gene ID" value="ENSMMDG00005006310.1"/>
</dbReference>